<dbReference type="FunFam" id="3.30.70.270:FF:000001">
    <property type="entry name" value="Diguanylate cyclase domain protein"/>
    <property type="match status" value="1"/>
</dbReference>
<dbReference type="AlphaFoldDB" id="V6F084"/>
<dbReference type="InterPro" id="IPR000700">
    <property type="entry name" value="PAS-assoc_C"/>
</dbReference>
<dbReference type="PANTHER" id="PTHR44757:SF2">
    <property type="entry name" value="BIOFILM ARCHITECTURE MAINTENANCE PROTEIN MBAA"/>
    <property type="match status" value="1"/>
</dbReference>
<dbReference type="Gene3D" id="3.30.70.270">
    <property type="match status" value="1"/>
</dbReference>
<dbReference type="CDD" id="cd00130">
    <property type="entry name" value="PAS"/>
    <property type="match status" value="2"/>
</dbReference>
<dbReference type="eggNOG" id="COG5001">
    <property type="taxonomic scope" value="Bacteria"/>
</dbReference>
<organism evidence="5 6">
    <name type="scientific">Magnetospirillum gryphiswaldense (strain DSM 6361 / JCM 21280 / NBRC 15271 / MSR-1)</name>
    <dbReference type="NCBI Taxonomy" id="431944"/>
    <lineage>
        <taxon>Bacteria</taxon>
        <taxon>Pseudomonadati</taxon>
        <taxon>Pseudomonadota</taxon>
        <taxon>Alphaproteobacteria</taxon>
        <taxon>Rhodospirillales</taxon>
        <taxon>Rhodospirillaceae</taxon>
        <taxon>Magnetospirillum</taxon>
    </lineage>
</organism>
<evidence type="ECO:0000313" key="5">
    <source>
        <dbReference type="EMBL" id="CDK98787.1"/>
    </source>
</evidence>
<dbReference type="PANTHER" id="PTHR44757">
    <property type="entry name" value="DIGUANYLATE CYCLASE DGCP"/>
    <property type="match status" value="1"/>
</dbReference>
<dbReference type="InterPro" id="IPR052155">
    <property type="entry name" value="Biofilm_reg_signaling"/>
</dbReference>
<dbReference type="InterPro" id="IPR001633">
    <property type="entry name" value="EAL_dom"/>
</dbReference>
<dbReference type="NCBIfam" id="TIGR00254">
    <property type="entry name" value="GGDEF"/>
    <property type="match status" value="1"/>
</dbReference>
<dbReference type="SUPFAM" id="SSF55785">
    <property type="entry name" value="PYP-like sensor domain (PAS domain)"/>
    <property type="match status" value="2"/>
</dbReference>
<dbReference type="STRING" id="1430440.MGMSRv2__1572"/>
<evidence type="ECO:0000259" key="4">
    <source>
        <dbReference type="PROSITE" id="PS50887"/>
    </source>
</evidence>
<evidence type="ECO:0000259" key="3">
    <source>
        <dbReference type="PROSITE" id="PS50883"/>
    </source>
</evidence>
<dbReference type="Pfam" id="PF00563">
    <property type="entry name" value="EAL"/>
    <property type="match status" value="1"/>
</dbReference>
<dbReference type="EC" id="2.7.7.65" evidence="5"/>
<feature type="domain" description="PAS" evidence="1">
    <location>
        <begin position="144"/>
        <end position="188"/>
    </location>
</feature>
<dbReference type="InterPro" id="IPR000014">
    <property type="entry name" value="PAS"/>
</dbReference>
<dbReference type="CDD" id="cd01948">
    <property type="entry name" value="EAL"/>
    <property type="match status" value="1"/>
</dbReference>
<dbReference type="SMART" id="SM00086">
    <property type="entry name" value="PAC"/>
    <property type="match status" value="2"/>
</dbReference>
<protein>
    <submittedName>
        <fullName evidence="5">Diguanylate cyclase/phosphodiesterase</fullName>
        <ecNumber evidence="5">2.7.7.65</ecNumber>
    </submittedName>
</protein>
<keyword evidence="5" id="KW-0548">Nucleotidyltransferase</keyword>
<proteinExistence type="predicted"/>
<feature type="domain" description="EAL" evidence="3">
    <location>
        <begin position="442"/>
        <end position="696"/>
    </location>
</feature>
<dbReference type="NCBIfam" id="TIGR00229">
    <property type="entry name" value="sensory_box"/>
    <property type="match status" value="2"/>
</dbReference>
<dbReference type="InterPro" id="IPR035919">
    <property type="entry name" value="EAL_sf"/>
</dbReference>
<dbReference type="Pfam" id="PF00990">
    <property type="entry name" value="GGDEF"/>
    <property type="match status" value="1"/>
</dbReference>
<dbReference type="SMART" id="SM00052">
    <property type="entry name" value="EAL"/>
    <property type="match status" value="1"/>
</dbReference>
<dbReference type="Proteomes" id="UP000018922">
    <property type="component" value="Chromosome I"/>
</dbReference>
<dbReference type="CDD" id="cd01949">
    <property type="entry name" value="GGDEF"/>
    <property type="match status" value="1"/>
</dbReference>
<dbReference type="PROSITE" id="PS50883">
    <property type="entry name" value="EAL"/>
    <property type="match status" value="1"/>
</dbReference>
<dbReference type="SUPFAM" id="SSF55073">
    <property type="entry name" value="Nucleotide cyclase"/>
    <property type="match status" value="1"/>
</dbReference>
<evidence type="ECO:0000259" key="2">
    <source>
        <dbReference type="PROSITE" id="PS50113"/>
    </source>
</evidence>
<dbReference type="GO" id="GO:0052621">
    <property type="term" value="F:diguanylate cyclase activity"/>
    <property type="evidence" value="ECO:0007669"/>
    <property type="project" value="UniProtKB-EC"/>
</dbReference>
<dbReference type="InterPro" id="IPR035965">
    <property type="entry name" value="PAS-like_dom_sf"/>
</dbReference>
<accession>V6F084</accession>
<dbReference type="PROSITE" id="PS50112">
    <property type="entry name" value="PAS"/>
    <property type="match status" value="2"/>
</dbReference>
<dbReference type="SMART" id="SM00091">
    <property type="entry name" value="PAS"/>
    <property type="match status" value="2"/>
</dbReference>
<evidence type="ECO:0000313" key="6">
    <source>
        <dbReference type="Proteomes" id="UP000018922"/>
    </source>
</evidence>
<keyword evidence="5" id="KW-0808">Transferase</keyword>
<feature type="domain" description="GGDEF" evidence="4">
    <location>
        <begin position="301"/>
        <end position="433"/>
    </location>
</feature>
<evidence type="ECO:0000259" key="1">
    <source>
        <dbReference type="PROSITE" id="PS50112"/>
    </source>
</evidence>
<dbReference type="Gene3D" id="3.30.450.20">
    <property type="entry name" value="PAS domain"/>
    <property type="match status" value="2"/>
</dbReference>
<dbReference type="SUPFAM" id="SSF141868">
    <property type="entry name" value="EAL domain-like"/>
    <property type="match status" value="1"/>
</dbReference>
<dbReference type="KEGG" id="mgy:MGMSRv2__1572"/>
<dbReference type="InterPro" id="IPR043128">
    <property type="entry name" value="Rev_trsase/Diguanyl_cyclase"/>
</dbReference>
<keyword evidence="6" id="KW-1185">Reference proteome</keyword>
<dbReference type="InterPro" id="IPR000160">
    <property type="entry name" value="GGDEF_dom"/>
</dbReference>
<name>V6F084_MAGGM</name>
<dbReference type="EMBL" id="HG794546">
    <property type="protein sequence ID" value="CDK98787.1"/>
    <property type="molecule type" value="Genomic_DNA"/>
</dbReference>
<sequence>MDGGEIMTEGTGRKEKAKAISNQYRSLFENAVEGIYRTTPSGRYLNANQALARIYGYDSPKALIEGLTDIAHGLYVHPEDRDRFKRLLDHESVVRNFEAQVYRKTGEIIWIAENARLVRDDDGNAVCYEGTVQDITERKLTEERLRLAATVYENVGEAIIVTDTDDVVHAINPAFSRMTGFAVDQVVGLKSKFIADEINDPKTVAEAWDFARRGETWHGELWGRRSNGDVFPASVALTGVQGENGEVGSFVMVASDVTRRKMDEQRIRFHARHDALTKLANRHTVMEALGDAIVRAENEGNRLALLFLDVNHFKDVNDSFGHAAGDELLKQVARRLKGCVRASDIIGRLGGDEFVVALPSITDAQGALACVEKVLYAFSEPFSLPEQELYASTSIGVALYPDHADCAETLLSHADAAMYHAKAGGNAYRFYDSDMDRQAAERVNLENDLRHALAEGQFRLNYQPKIDGISRKVVAAEALIRWKHPTRGNVSPALFIPVAERAGLIGAIGDWALAEACRQMRLWLDDGIEFGCISVNLSPAQFHDASLKQKVERSLSQWGLSPSLLELEITETMMATEVDRAIAIVGELGQMGVRMSIDDFGTGYSSLAYLKLFPVNVLKIDRAFIKELPGNRKDGAIVSSIATLAANLGFEVIAEGVETQAQAGFLLTKGVTLMQGFLFSPAVPPDEFAQLVRTGV</sequence>
<dbReference type="PROSITE" id="PS50113">
    <property type="entry name" value="PAC"/>
    <property type="match status" value="2"/>
</dbReference>
<dbReference type="Pfam" id="PF13426">
    <property type="entry name" value="PAS_9"/>
    <property type="match status" value="2"/>
</dbReference>
<dbReference type="Gene3D" id="3.20.20.450">
    <property type="entry name" value="EAL domain"/>
    <property type="match status" value="1"/>
</dbReference>
<gene>
    <name evidence="5" type="primary">dosP</name>
    <name evidence="5" type="ordered locus">MGMSRv2__1572</name>
</gene>
<feature type="domain" description="PAC" evidence="2">
    <location>
        <begin position="95"/>
        <end position="147"/>
    </location>
</feature>
<dbReference type="SMART" id="SM00267">
    <property type="entry name" value="GGDEF"/>
    <property type="match status" value="1"/>
</dbReference>
<feature type="domain" description="PAC" evidence="2">
    <location>
        <begin position="217"/>
        <end position="269"/>
    </location>
</feature>
<feature type="domain" description="PAS" evidence="1">
    <location>
        <begin position="20"/>
        <end position="89"/>
    </location>
</feature>
<reference evidence="5 6" key="1">
    <citation type="journal article" date="2014" name="Genome Announc.">
        <title>Complete genome sequence of Magnetospirillum gryphiswaldense MSR-1.</title>
        <authorList>
            <person name="Wang X."/>
            <person name="Wang Q."/>
            <person name="Zhang W."/>
            <person name="Wang Y."/>
            <person name="Li L."/>
            <person name="Wen T."/>
            <person name="Zhang T."/>
            <person name="Zhang Y."/>
            <person name="Xu J."/>
            <person name="Hu J."/>
            <person name="Li S."/>
            <person name="Liu L."/>
            <person name="Liu J."/>
            <person name="Jiang W."/>
            <person name="Tian J."/>
            <person name="Li Y."/>
            <person name="Schuler D."/>
            <person name="Wang L."/>
            <person name="Li J."/>
        </authorList>
    </citation>
    <scope>NUCLEOTIDE SEQUENCE [LARGE SCALE GENOMIC DNA]</scope>
    <source>
        <strain evidence="6">DSM 6361 / JCM 21280 / NBRC 15271 / MSR-1</strain>
    </source>
</reference>
<dbReference type="HOGENOM" id="CLU_000445_70_20_5"/>
<dbReference type="PROSITE" id="PS50887">
    <property type="entry name" value="GGDEF"/>
    <property type="match status" value="1"/>
</dbReference>
<dbReference type="InterPro" id="IPR029787">
    <property type="entry name" value="Nucleotide_cyclase"/>
</dbReference>
<dbReference type="InterPro" id="IPR001610">
    <property type="entry name" value="PAC"/>
</dbReference>